<evidence type="ECO:0000256" key="6">
    <source>
        <dbReference type="RuleBase" id="RU000461"/>
    </source>
</evidence>
<keyword evidence="8" id="KW-1185">Reference proteome</keyword>
<dbReference type="Pfam" id="PF00067">
    <property type="entry name" value="p450"/>
    <property type="match status" value="1"/>
</dbReference>
<dbReference type="Gene3D" id="1.10.630.10">
    <property type="entry name" value="Cytochrome P450"/>
    <property type="match status" value="1"/>
</dbReference>
<dbReference type="SUPFAM" id="SSF48264">
    <property type="entry name" value="Cytochrome P450"/>
    <property type="match status" value="1"/>
</dbReference>
<keyword evidence="5 6" id="KW-0408">Iron</keyword>
<evidence type="ECO:0000256" key="4">
    <source>
        <dbReference type="ARBA" id="ARBA00023002"/>
    </source>
</evidence>
<dbReference type="InterPro" id="IPR017972">
    <property type="entry name" value="Cyt_P450_CS"/>
</dbReference>
<dbReference type="PANTHER" id="PTHR24305">
    <property type="entry name" value="CYTOCHROME P450"/>
    <property type="match status" value="1"/>
</dbReference>
<evidence type="ECO:0000256" key="3">
    <source>
        <dbReference type="ARBA" id="ARBA00022723"/>
    </source>
</evidence>
<dbReference type="InterPro" id="IPR036396">
    <property type="entry name" value="Cyt_P450_sf"/>
</dbReference>
<dbReference type="PROSITE" id="PS00086">
    <property type="entry name" value="CYTOCHROME_P450"/>
    <property type="match status" value="1"/>
</dbReference>
<reference evidence="7 8" key="1">
    <citation type="journal article" date="2025" name="Microbiol. Resour. Announc.">
        <title>Draft genome sequences for Neonectria magnoliae and Neonectria punicea, canker pathogens of Liriodendron tulipifera and Acer saccharum in West Virginia.</title>
        <authorList>
            <person name="Petronek H.M."/>
            <person name="Kasson M.T."/>
            <person name="Metheny A.M."/>
            <person name="Stauder C.M."/>
            <person name="Lovett B."/>
            <person name="Lynch S.C."/>
            <person name="Garnas J.R."/>
            <person name="Kasson L.R."/>
            <person name="Stajich J.E."/>
        </authorList>
    </citation>
    <scope>NUCLEOTIDE SEQUENCE [LARGE SCALE GENOMIC DNA]</scope>
    <source>
        <strain evidence="7 8">NRRL 64653</strain>
    </source>
</reference>
<dbReference type="InterPro" id="IPR050121">
    <property type="entry name" value="Cytochrome_P450_monoxygenase"/>
</dbReference>
<dbReference type="EMBL" id="JAZAVJ010000114">
    <property type="protein sequence ID" value="KAK7413976.1"/>
    <property type="molecule type" value="Genomic_DNA"/>
</dbReference>
<evidence type="ECO:0000256" key="1">
    <source>
        <dbReference type="ARBA" id="ARBA00001971"/>
    </source>
</evidence>
<evidence type="ECO:0008006" key="9">
    <source>
        <dbReference type="Google" id="ProtNLM"/>
    </source>
</evidence>
<evidence type="ECO:0000313" key="7">
    <source>
        <dbReference type="EMBL" id="KAK7413976.1"/>
    </source>
</evidence>
<evidence type="ECO:0000256" key="2">
    <source>
        <dbReference type="ARBA" id="ARBA00022617"/>
    </source>
</evidence>
<comment type="caution">
    <text evidence="7">The sequence shown here is derived from an EMBL/GenBank/DDBJ whole genome shotgun (WGS) entry which is preliminary data.</text>
</comment>
<keyword evidence="4 6" id="KW-0560">Oxidoreductase</keyword>
<gene>
    <name evidence="7" type="ORF">QQX98_007159</name>
</gene>
<comment type="similarity">
    <text evidence="6">Belongs to the cytochrome P450 family.</text>
</comment>
<dbReference type="Proteomes" id="UP001498476">
    <property type="component" value="Unassembled WGS sequence"/>
</dbReference>
<keyword evidence="3 6" id="KW-0479">Metal-binding</keyword>
<organism evidence="7 8">
    <name type="scientific">Neonectria punicea</name>
    <dbReference type="NCBI Taxonomy" id="979145"/>
    <lineage>
        <taxon>Eukaryota</taxon>
        <taxon>Fungi</taxon>
        <taxon>Dikarya</taxon>
        <taxon>Ascomycota</taxon>
        <taxon>Pezizomycotina</taxon>
        <taxon>Sordariomycetes</taxon>
        <taxon>Hypocreomycetidae</taxon>
        <taxon>Hypocreales</taxon>
        <taxon>Nectriaceae</taxon>
        <taxon>Neonectria</taxon>
    </lineage>
</organism>
<dbReference type="PANTHER" id="PTHR24305:SF235">
    <property type="entry name" value="CYTOCHROME P450 MONOOXYGENASE APDB-RELATED"/>
    <property type="match status" value="1"/>
</dbReference>
<protein>
    <recommendedName>
        <fullName evidence="9">Cytochrome P450</fullName>
    </recommendedName>
</protein>
<comment type="cofactor">
    <cofactor evidence="1">
        <name>heme</name>
        <dbReference type="ChEBI" id="CHEBI:30413"/>
    </cofactor>
</comment>
<evidence type="ECO:0000256" key="5">
    <source>
        <dbReference type="ARBA" id="ARBA00023004"/>
    </source>
</evidence>
<proteinExistence type="inferred from homology"/>
<sequence>METVKAFYSRQVGDHGKPPNGNMGNYFHRLLGDCVGVQNGRKWKSIRRVFEPHFSHQRAVGAMSGFEVEITKWRKDLTKDSNDESGFTVDAVTACRIMPFKLIAISLFGAEVMNADRFRQLLDLNIVHERIMLNTFFGRKETSRMYNALWTASKKDMDFFLAGWKTYVLDSIEDAERNLYSSPIKEIYSSVAEGSMTEREFLQTVDEILFANLDVMSSIMAFLLINLSKRQEAQDELRNEVLDQASKGPDEPESMKAYAQRTDTLLEYTCMESIRLCPAAWFTLPEHATADTEIGGYRIKAGTACIIDWVRLNTESPIWTFVSKESRQEITGKSFYPRRFEGLSPARYRWSFLRFGLGGRQCLGKNFGTIMMKQFLIEVLSHYKLHLDGQASKESIELREDRFTVTPTQDVRFVKI</sequence>
<keyword evidence="6" id="KW-0503">Monooxygenase</keyword>
<name>A0ABR1GYV2_9HYPO</name>
<keyword evidence="2 6" id="KW-0349">Heme</keyword>
<evidence type="ECO:0000313" key="8">
    <source>
        <dbReference type="Proteomes" id="UP001498476"/>
    </source>
</evidence>
<accession>A0ABR1GYV2</accession>
<dbReference type="InterPro" id="IPR001128">
    <property type="entry name" value="Cyt_P450"/>
</dbReference>